<comment type="caution">
    <text evidence="6">The sequence shown here is derived from an EMBL/GenBank/DDBJ whole genome shotgun (WGS) entry which is preliminary data.</text>
</comment>
<dbReference type="PANTHER" id="PTHR30419">
    <property type="entry name" value="HTH-TYPE TRANSCRIPTIONAL REGULATOR YBHD"/>
    <property type="match status" value="1"/>
</dbReference>
<evidence type="ECO:0000256" key="2">
    <source>
        <dbReference type="ARBA" id="ARBA00023015"/>
    </source>
</evidence>
<gene>
    <name evidence="6" type="ORF">J1C48_08105</name>
</gene>
<dbReference type="Gene3D" id="3.40.190.290">
    <property type="match status" value="1"/>
</dbReference>
<keyword evidence="4" id="KW-0804">Transcription</keyword>
<reference evidence="6" key="1">
    <citation type="submission" date="2021-03" db="EMBL/GenBank/DDBJ databases">
        <title>Whole genome sequence of Jiella sp. CQZ9-1.</title>
        <authorList>
            <person name="Tuo L."/>
        </authorList>
    </citation>
    <scope>NUCLEOTIDE SEQUENCE</scope>
    <source>
        <strain evidence="6">CQZ9-1</strain>
    </source>
</reference>
<dbReference type="Pfam" id="PF03466">
    <property type="entry name" value="LysR_substrate"/>
    <property type="match status" value="1"/>
</dbReference>
<dbReference type="Gene3D" id="1.10.10.10">
    <property type="entry name" value="Winged helix-like DNA-binding domain superfamily/Winged helix DNA-binding domain"/>
    <property type="match status" value="1"/>
</dbReference>
<dbReference type="GO" id="GO:0003677">
    <property type="term" value="F:DNA binding"/>
    <property type="evidence" value="ECO:0007669"/>
    <property type="project" value="UniProtKB-KW"/>
</dbReference>
<sequence length="311" mass="32834">MLDNKALRSFVAVAKSGSIRGGAELLAIAPSAVSRHVAELEYQLGVPLLDRSTTGVSLTESGEFVLEHARRILTDLQLLDEQIARLKSIDVATVHTACGEGFVADFVGTGLQAFKATNPAIRHVVTTGSTEAITAAVIAGEADVGIVYNPIEDARIRVLAMARQPLCVVAPHGHEILDRAPVALADCVDLPCAMLSKGHGIRQLLGQVTLASGRPIVPVLETRSIDALRQFVVAGMGVTFLPRFAVSHEAMAGTVGLRELDDPLLSQANAHLMVRAHRRLPGSVAALIETLAATMSAFIPSDRPARTGPFA</sequence>
<dbReference type="FunFam" id="1.10.10.10:FF:000001">
    <property type="entry name" value="LysR family transcriptional regulator"/>
    <property type="match status" value="1"/>
</dbReference>
<dbReference type="SUPFAM" id="SSF46785">
    <property type="entry name" value="Winged helix' DNA-binding domain"/>
    <property type="match status" value="1"/>
</dbReference>
<evidence type="ECO:0000259" key="5">
    <source>
        <dbReference type="PROSITE" id="PS50931"/>
    </source>
</evidence>
<organism evidence="6 7">
    <name type="scientific">Jiella flava</name>
    <dbReference type="NCBI Taxonomy" id="2816857"/>
    <lineage>
        <taxon>Bacteria</taxon>
        <taxon>Pseudomonadati</taxon>
        <taxon>Pseudomonadota</taxon>
        <taxon>Alphaproteobacteria</taxon>
        <taxon>Hyphomicrobiales</taxon>
        <taxon>Aurantimonadaceae</taxon>
        <taxon>Jiella</taxon>
    </lineage>
</organism>
<proteinExistence type="inferred from homology"/>
<dbReference type="InterPro" id="IPR036390">
    <property type="entry name" value="WH_DNA-bd_sf"/>
</dbReference>
<evidence type="ECO:0000256" key="4">
    <source>
        <dbReference type="ARBA" id="ARBA00023163"/>
    </source>
</evidence>
<keyword evidence="7" id="KW-1185">Reference proteome</keyword>
<dbReference type="InterPro" id="IPR050950">
    <property type="entry name" value="HTH-type_LysR_regulators"/>
</dbReference>
<accession>A0A939FW39</accession>
<keyword evidence="3" id="KW-0238">DNA-binding</keyword>
<dbReference type="InterPro" id="IPR005119">
    <property type="entry name" value="LysR_subst-bd"/>
</dbReference>
<evidence type="ECO:0000256" key="3">
    <source>
        <dbReference type="ARBA" id="ARBA00023125"/>
    </source>
</evidence>
<dbReference type="Pfam" id="PF00126">
    <property type="entry name" value="HTH_1"/>
    <property type="match status" value="1"/>
</dbReference>
<evidence type="ECO:0000313" key="6">
    <source>
        <dbReference type="EMBL" id="MBO0662535.1"/>
    </source>
</evidence>
<name>A0A939FW39_9HYPH</name>
<evidence type="ECO:0000256" key="1">
    <source>
        <dbReference type="ARBA" id="ARBA00009437"/>
    </source>
</evidence>
<dbReference type="PANTHER" id="PTHR30419:SF8">
    <property type="entry name" value="NITROGEN ASSIMILATION TRANSCRIPTIONAL ACTIVATOR-RELATED"/>
    <property type="match status" value="1"/>
</dbReference>
<protein>
    <submittedName>
        <fullName evidence="6">LysR family transcriptional regulator</fullName>
    </submittedName>
</protein>
<dbReference type="GO" id="GO:0003700">
    <property type="term" value="F:DNA-binding transcription factor activity"/>
    <property type="evidence" value="ECO:0007669"/>
    <property type="project" value="InterPro"/>
</dbReference>
<dbReference type="EMBL" id="JAFMPP010000005">
    <property type="protein sequence ID" value="MBO0662535.1"/>
    <property type="molecule type" value="Genomic_DNA"/>
</dbReference>
<feature type="domain" description="HTH lysR-type" evidence="5">
    <location>
        <begin position="2"/>
        <end position="59"/>
    </location>
</feature>
<evidence type="ECO:0000313" key="7">
    <source>
        <dbReference type="Proteomes" id="UP000664122"/>
    </source>
</evidence>
<dbReference type="PROSITE" id="PS50931">
    <property type="entry name" value="HTH_LYSR"/>
    <property type="match status" value="1"/>
</dbReference>
<keyword evidence="2" id="KW-0805">Transcription regulation</keyword>
<dbReference type="Proteomes" id="UP000664122">
    <property type="component" value="Unassembled WGS sequence"/>
</dbReference>
<dbReference type="InterPro" id="IPR036388">
    <property type="entry name" value="WH-like_DNA-bd_sf"/>
</dbReference>
<dbReference type="AlphaFoldDB" id="A0A939FW39"/>
<dbReference type="SUPFAM" id="SSF53850">
    <property type="entry name" value="Periplasmic binding protein-like II"/>
    <property type="match status" value="1"/>
</dbReference>
<dbReference type="InterPro" id="IPR000847">
    <property type="entry name" value="LysR_HTH_N"/>
</dbReference>
<comment type="similarity">
    <text evidence="1">Belongs to the LysR transcriptional regulatory family.</text>
</comment>
<dbReference type="GO" id="GO:0005829">
    <property type="term" value="C:cytosol"/>
    <property type="evidence" value="ECO:0007669"/>
    <property type="project" value="TreeGrafter"/>
</dbReference>